<evidence type="ECO:0000313" key="3">
    <source>
        <dbReference type="EMBL" id="KAH8993459.1"/>
    </source>
</evidence>
<organism evidence="3 4">
    <name type="scientific">Lactarius akahatsu</name>
    <dbReference type="NCBI Taxonomy" id="416441"/>
    <lineage>
        <taxon>Eukaryota</taxon>
        <taxon>Fungi</taxon>
        <taxon>Dikarya</taxon>
        <taxon>Basidiomycota</taxon>
        <taxon>Agaricomycotina</taxon>
        <taxon>Agaricomycetes</taxon>
        <taxon>Russulales</taxon>
        <taxon>Russulaceae</taxon>
        <taxon>Lactarius</taxon>
    </lineage>
</organism>
<proteinExistence type="predicted"/>
<evidence type="ECO:0000256" key="2">
    <source>
        <dbReference type="SAM" id="Phobius"/>
    </source>
</evidence>
<feature type="region of interest" description="Disordered" evidence="1">
    <location>
        <begin position="209"/>
        <end position="244"/>
    </location>
</feature>
<protein>
    <submittedName>
        <fullName evidence="3">Uncharacterized protein</fullName>
    </submittedName>
</protein>
<dbReference type="AlphaFoldDB" id="A0AAD4LLI8"/>
<reference evidence="3" key="1">
    <citation type="submission" date="2022-01" db="EMBL/GenBank/DDBJ databases">
        <title>Comparative genomics reveals a dynamic genome evolution in the ectomycorrhizal milk-cap (Lactarius) mushrooms.</title>
        <authorList>
            <consortium name="DOE Joint Genome Institute"/>
            <person name="Lebreton A."/>
            <person name="Tang N."/>
            <person name="Kuo A."/>
            <person name="LaButti K."/>
            <person name="Drula E."/>
            <person name="Barry K."/>
            <person name="Clum A."/>
            <person name="Lipzen A."/>
            <person name="Mousain D."/>
            <person name="Ng V."/>
            <person name="Wang R."/>
            <person name="Wang X."/>
            <person name="Dai Y."/>
            <person name="Henrissat B."/>
            <person name="Grigoriev I.V."/>
            <person name="Guerin-Laguette A."/>
            <person name="Yu F."/>
            <person name="Martin F.M."/>
        </authorList>
    </citation>
    <scope>NUCLEOTIDE SEQUENCE</scope>
    <source>
        <strain evidence="3">QP</strain>
    </source>
</reference>
<keyword evidence="2" id="KW-0472">Membrane</keyword>
<feature type="transmembrane region" description="Helical" evidence="2">
    <location>
        <begin position="66"/>
        <end position="91"/>
    </location>
</feature>
<name>A0AAD4LLI8_9AGAM</name>
<keyword evidence="4" id="KW-1185">Reference proteome</keyword>
<evidence type="ECO:0000256" key="1">
    <source>
        <dbReference type="SAM" id="MobiDB-lite"/>
    </source>
</evidence>
<comment type="caution">
    <text evidence="3">The sequence shown here is derived from an EMBL/GenBank/DDBJ whole genome shotgun (WGS) entry which is preliminary data.</text>
</comment>
<accession>A0AAD4LLI8</accession>
<sequence>MSNANPPQIAYILEPLLSYISSCLPPPVYHALLTLITHGLAFLSALISLGTALITSRPSDWDVQKILPPIITLLAAYLALSSAVRTATWFVRMTTWIIKWGIITAAVSAATAWVFASGGVVPSLTGLALNMLNGQGQDAAGGPRGSRQHGRTRPQAWESFDQHWEWQFEEQQWNTADATSPSQHVQQFIADALQRARDGGLWSIARGALQSFSDPGSPAREGGDSHDDSVNSDGERSAPSGQSY</sequence>
<feature type="region of interest" description="Disordered" evidence="1">
    <location>
        <begin position="135"/>
        <end position="155"/>
    </location>
</feature>
<dbReference type="Proteomes" id="UP001201163">
    <property type="component" value="Unassembled WGS sequence"/>
</dbReference>
<keyword evidence="2" id="KW-0812">Transmembrane</keyword>
<gene>
    <name evidence="3" type="ORF">EDB92DRAFT_1854285</name>
</gene>
<evidence type="ECO:0000313" key="4">
    <source>
        <dbReference type="Proteomes" id="UP001201163"/>
    </source>
</evidence>
<feature type="transmembrane region" description="Helical" evidence="2">
    <location>
        <begin position="97"/>
        <end position="121"/>
    </location>
</feature>
<feature type="compositionally biased region" description="Basic and acidic residues" evidence="1">
    <location>
        <begin position="221"/>
        <end position="236"/>
    </location>
</feature>
<keyword evidence="2" id="KW-1133">Transmembrane helix</keyword>
<feature type="transmembrane region" description="Helical" evidence="2">
    <location>
        <begin position="28"/>
        <end position="54"/>
    </location>
</feature>
<dbReference type="EMBL" id="JAKELL010000018">
    <property type="protein sequence ID" value="KAH8993459.1"/>
    <property type="molecule type" value="Genomic_DNA"/>
</dbReference>